<dbReference type="FunFam" id="3.30.160.60:FF:000446">
    <property type="entry name" value="Zinc finger protein"/>
    <property type="match status" value="1"/>
</dbReference>
<feature type="compositionally biased region" description="Low complexity" evidence="13">
    <location>
        <begin position="389"/>
        <end position="398"/>
    </location>
</feature>
<keyword evidence="5 12" id="KW-0863">Zinc-finger</keyword>
<evidence type="ECO:0000256" key="10">
    <source>
        <dbReference type="ARBA" id="ARBA00023163"/>
    </source>
</evidence>
<feature type="domain" description="CCHC FOG-type" evidence="15">
    <location>
        <begin position="625"/>
        <end position="658"/>
    </location>
</feature>
<feature type="region of interest" description="Disordered" evidence="13">
    <location>
        <begin position="1678"/>
        <end position="1714"/>
    </location>
</feature>
<evidence type="ECO:0000256" key="11">
    <source>
        <dbReference type="ARBA" id="ARBA00023242"/>
    </source>
</evidence>
<feature type="domain" description="CCHC FOG-type" evidence="15">
    <location>
        <begin position="311"/>
        <end position="344"/>
    </location>
</feature>
<feature type="compositionally biased region" description="Basic and acidic residues" evidence="13">
    <location>
        <begin position="48"/>
        <end position="70"/>
    </location>
</feature>
<keyword evidence="3" id="KW-0479">Metal-binding</keyword>
<dbReference type="InterPro" id="IPR034731">
    <property type="entry name" value="Znf_CCHC_FOG"/>
</dbReference>
<feature type="compositionally biased region" description="Pro residues" evidence="13">
    <location>
        <begin position="964"/>
        <end position="981"/>
    </location>
</feature>
<keyword evidence="7" id="KW-0805">Transcription regulation</keyword>
<feature type="region of interest" description="Disordered" evidence="13">
    <location>
        <begin position="1394"/>
        <end position="1415"/>
    </location>
</feature>
<evidence type="ECO:0000256" key="2">
    <source>
        <dbReference type="ARBA" id="ARBA00022491"/>
    </source>
</evidence>
<feature type="compositionally biased region" description="Polar residues" evidence="13">
    <location>
        <begin position="1168"/>
        <end position="1188"/>
    </location>
</feature>
<feature type="compositionally biased region" description="Pro residues" evidence="13">
    <location>
        <begin position="1073"/>
        <end position="1097"/>
    </location>
</feature>
<gene>
    <name evidence="16" type="ORF">J437_LFUL011442</name>
</gene>
<accession>A0A8K0KFE9</accession>
<sequence>MTSEWVCEEEEAWVDSEGVREATPAASEEKDAAALAMSSQPERAGPSPRREENDGERDGGSEGAEERAEASPKGAGEDEGGGGGDSPRRGVTKSLEEERTVVVREVGGVSEKKLEGEVKVEEDSGKGEEERKVLKKETLEERETILVKNEDEEDAATPGGGCSGVADSSGVPRGSPNSASVISSPPSQAPRVRLNPSLATDPAVRGPLPLSTHIPLTDFEYMLPPGLQASTAAAAAAAAAFAAAGGFFFPPPHPATPRAPATTPPHPIQTPVAEAAPALATRTPNIQSEGLEVRQVIVRDGLYKFSSLSSSTSVPVFVCAPCGIKFSNASTLEAHQTYYCSHRNSVLSGAVVPGGAAAVHPGHSPAAPAPAGTPGPSTTPSSRPPPSPSSSSSSSSHATMAQTDAQQIRSVPTPSGPIRGKQLLLLADISFSGEKTKCQPSFFAFFCFCCRVGSEELKVIFIFSLPYQEGRGGGSESEDGRPFSADVSEDRRSPSSLPEEGCPPARIVRTNRPFSCPHCSYSADKKVSLNRHMRMHGGAVAMSSSSSSSPSPSSSTPPPLPPVPSQPPPPSPASGGVATQLHHLLQQGIVVVAGGGAGSVGPRGPDTPPAASSSPPDTSLLPPPPPLAMDRYCQDCDIRFSSVKTYRAHKLHYCSTRHAGGKVPGPGSEGSTSPAVVPCVGTTNEERRLSVGEGGDLRSPGVAATSSAASPSSHLPQVKQHLLQPPFVALPTNPVLLVPYAFLQSASLVVAGTPTPKGACILLPDGSLRPVSPPLGAVPLAPSPIRRRTPPAADAVAVHDRGPTQISVAPQVTVKPKEENSQASKPPPGSSPVPLDLSFRRDSSESQLSKTVSTQSLQGARRPFNKQSPREVDGGWEDAISASQGRRSSEPGSRGSCQASPPPSQQSNTPTTAPPIDHAHSPTSSTSSSAASSSPPSPATGPKARPSRPNGMSSSSSKSIGGQAPPPPPHPMFSPTPPTLPPHIQQQIQQLQQFGGAAGMESLGMANFLLAACAAAAAATAGGPDGMAKAAAAAVAGAGNAATQGSLPFLLTPELALRMVMGSAAIPEGLMPRVPPHLPPPQPPIPTQQAPPPPPSSTGPQVLVKQGVSKCVECNIVFCRHENYLAHKKHYCAARLVEGAEDSPTANVQGSTVSVQNSGAELVEHTTPEPSSSASPRVVPTSPSLQQQAAPPSGIAPPLPPKTLLQFICVACGIKFTAFDNLQAHQMYYCPKRDQVASVQKNPIADVPNMERVIRKCAKCKTSLSEEALLSGRHQCPATNGSSPGFPTVTAAGGWKCPCCDVLSPTAIAAQRHVETHAGGAVRAFRCTICRYRGNTLRGMRTHIRAHFEQRNREAPVTPHSPELQEENFIACILEDDSEVPPMVPVSISIPTSITTSRSTTPAADSDDGRMETGSGGEKMHYCEVCGYSSTYKGNVVRHLKLVHKCTHPGGPTEAGVMGPGITYVSGSGNASSVHSAHSPGGTPSPSGDSMVNGYGGAGGHRTEDEEEDMEVRAESLVKVEIMEVDEDESEDGIGKREVKLEGSEAEEERKSNLDREEGNSHDSFRGERVSPRIIKREAVSSCEEGSMGGDCSKTGSPSVEPEVKKEAEEVEEEEERKMDDRERVDGGEEGRKSADPPQSQQQQPVIKKAKYCKSCDISFNYLSTFIAHKKFYCSSHHPPAQGTTSPAPAISRVERGNHGASGNGRAEAATPVQ</sequence>
<evidence type="ECO:0000256" key="1">
    <source>
        <dbReference type="ARBA" id="ARBA00004123"/>
    </source>
</evidence>
<keyword evidence="9" id="KW-0010">Activator</keyword>
<proteinExistence type="predicted"/>
<reference evidence="16" key="2">
    <citation type="submission" date="2017-10" db="EMBL/GenBank/DDBJ databases">
        <title>Ladona fulva Genome sequencing and assembly.</title>
        <authorList>
            <person name="Murali S."/>
            <person name="Richards S."/>
            <person name="Bandaranaike D."/>
            <person name="Bellair M."/>
            <person name="Blankenburg K."/>
            <person name="Chao H."/>
            <person name="Dinh H."/>
            <person name="Doddapaneni H."/>
            <person name="Dugan-Rocha S."/>
            <person name="Elkadiri S."/>
            <person name="Gnanaolivu R."/>
            <person name="Hernandez B."/>
            <person name="Skinner E."/>
            <person name="Javaid M."/>
            <person name="Lee S."/>
            <person name="Li M."/>
            <person name="Ming W."/>
            <person name="Munidasa M."/>
            <person name="Muniz J."/>
            <person name="Nguyen L."/>
            <person name="Hughes D."/>
            <person name="Osuji N."/>
            <person name="Pu L.-L."/>
            <person name="Puazo M."/>
            <person name="Qu C."/>
            <person name="Quiroz J."/>
            <person name="Raj R."/>
            <person name="Weissenberger G."/>
            <person name="Xin Y."/>
            <person name="Zou X."/>
            <person name="Han Y."/>
            <person name="Worley K."/>
            <person name="Muzny D."/>
            <person name="Gibbs R."/>
        </authorList>
    </citation>
    <scope>NUCLEOTIDE SEQUENCE</scope>
    <source>
        <strain evidence="16">Sampled in the wild</strain>
    </source>
</reference>
<feature type="region of interest" description="Disordered" evidence="13">
    <location>
        <begin position="1469"/>
        <end position="1648"/>
    </location>
</feature>
<feature type="compositionally biased region" description="Basic and acidic residues" evidence="13">
    <location>
        <begin position="110"/>
        <end position="149"/>
    </location>
</feature>
<feature type="region of interest" description="Disordered" evidence="13">
    <location>
        <begin position="357"/>
        <end position="417"/>
    </location>
</feature>
<feature type="compositionally biased region" description="Low complexity" evidence="13">
    <location>
        <begin position="609"/>
        <end position="620"/>
    </location>
</feature>
<dbReference type="GO" id="GO:0045944">
    <property type="term" value="P:positive regulation of transcription by RNA polymerase II"/>
    <property type="evidence" value="ECO:0007669"/>
    <property type="project" value="TreeGrafter"/>
</dbReference>
<feature type="domain" description="C2H2-type" evidence="14">
    <location>
        <begin position="514"/>
        <end position="541"/>
    </location>
</feature>
<dbReference type="Proteomes" id="UP000792457">
    <property type="component" value="Unassembled WGS sequence"/>
</dbReference>
<dbReference type="GO" id="GO:0005634">
    <property type="term" value="C:nucleus"/>
    <property type="evidence" value="ECO:0007669"/>
    <property type="project" value="UniProtKB-SubCell"/>
</dbReference>
<dbReference type="PROSITE" id="PS51810">
    <property type="entry name" value="ZF_CCHC_FOG"/>
    <property type="match status" value="5"/>
</dbReference>
<feature type="compositionally biased region" description="Polar residues" evidence="13">
    <location>
        <begin position="845"/>
        <end position="858"/>
    </location>
</feature>
<dbReference type="GO" id="GO:0061629">
    <property type="term" value="F:RNA polymerase II-specific DNA-binding transcription factor binding"/>
    <property type="evidence" value="ECO:0007669"/>
    <property type="project" value="InterPro"/>
</dbReference>
<feature type="region of interest" description="Disordered" evidence="13">
    <location>
        <begin position="690"/>
        <end position="715"/>
    </location>
</feature>
<dbReference type="PANTHER" id="PTHR12958">
    <property type="entry name" value="FRIEND OF GATA2-RELATED"/>
    <property type="match status" value="1"/>
</dbReference>
<evidence type="ECO:0000256" key="4">
    <source>
        <dbReference type="ARBA" id="ARBA00022737"/>
    </source>
</evidence>
<evidence type="ECO:0000256" key="8">
    <source>
        <dbReference type="ARBA" id="ARBA00023125"/>
    </source>
</evidence>
<feature type="compositionally biased region" description="Low complexity" evidence="13">
    <location>
        <begin position="953"/>
        <end position="963"/>
    </location>
</feature>
<dbReference type="InterPro" id="IPR059121">
    <property type="entry name" value="CCHC_ZFPM2-like"/>
</dbReference>
<comment type="caution">
    <text evidence="16">The sequence shown here is derived from an EMBL/GenBank/DDBJ whole genome shotgun (WGS) entry which is preliminary data.</text>
</comment>
<evidence type="ECO:0000256" key="3">
    <source>
        <dbReference type="ARBA" id="ARBA00022723"/>
    </source>
</evidence>
<dbReference type="GO" id="GO:0008270">
    <property type="term" value="F:zinc ion binding"/>
    <property type="evidence" value="ECO:0007669"/>
    <property type="project" value="UniProtKB-KW"/>
</dbReference>
<dbReference type="GO" id="GO:0007507">
    <property type="term" value="P:heart development"/>
    <property type="evidence" value="ECO:0007669"/>
    <property type="project" value="TreeGrafter"/>
</dbReference>
<feature type="region of interest" description="Disordered" evidence="13">
    <location>
        <begin position="1157"/>
        <end position="1196"/>
    </location>
</feature>
<dbReference type="SMART" id="SM00355">
    <property type="entry name" value="ZnF_C2H2"/>
    <property type="match status" value="9"/>
</dbReference>
<keyword evidence="2" id="KW-0678">Repressor</keyword>
<dbReference type="SUPFAM" id="SSF57667">
    <property type="entry name" value="beta-beta-alpha zinc fingers"/>
    <property type="match status" value="6"/>
</dbReference>
<feature type="domain" description="CCHC FOG-type" evidence="15">
    <location>
        <begin position="1103"/>
        <end position="1136"/>
    </location>
</feature>
<keyword evidence="10" id="KW-0804">Transcription</keyword>
<dbReference type="GO" id="GO:0030154">
    <property type="term" value="P:cell differentiation"/>
    <property type="evidence" value="ECO:0007669"/>
    <property type="project" value="UniProtKB-ARBA"/>
</dbReference>
<evidence type="ECO:0000259" key="14">
    <source>
        <dbReference type="PROSITE" id="PS50157"/>
    </source>
</evidence>
<dbReference type="GO" id="GO:0000122">
    <property type="term" value="P:negative regulation of transcription by RNA polymerase II"/>
    <property type="evidence" value="ECO:0007669"/>
    <property type="project" value="TreeGrafter"/>
</dbReference>
<keyword evidence="6" id="KW-0862">Zinc</keyword>
<evidence type="ECO:0000256" key="9">
    <source>
        <dbReference type="ARBA" id="ARBA00023159"/>
    </source>
</evidence>
<feature type="compositionally biased region" description="Polar residues" evidence="13">
    <location>
        <begin position="399"/>
        <end position="413"/>
    </location>
</feature>
<evidence type="ECO:0000256" key="7">
    <source>
        <dbReference type="ARBA" id="ARBA00023015"/>
    </source>
</evidence>
<feature type="compositionally biased region" description="Acidic residues" evidence="13">
    <location>
        <begin position="1523"/>
        <end position="1532"/>
    </location>
</feature>
<feature type="domain" description="C2H2-type" evidence="14">
    <location>
        <begin position="1207"/>
        <end position="1234"/>
    </location>
</feature>
<evidence type="ECO:0000259" key="15">
    <source>
        <dbReference type="PROSITE" id="PS51810"/>
    </source>
</evidence>
<evidence type="ECO:0000256" key="5">
    <source>
        <dbReference type="ARBA" id="ARBA00022771"/>
    </source>
</evidence>
<feature type="compositionally biased region" description="Low complexity" evidence="13">
    <location>
        <begin position="543"/>
        <end position="554"/>
    </location>
</feature>
<comment type="subcellular location">
    <subcellularLocation>
        <location evidence="1">Nucleus</location>
    </subcellularLocation>
</comment>
<feature type="compositionally biased region" description="Low complexity" evidence="13">
    <location>
        <begin position="883"/>
        <end position="934"/>
    </location>
</feature>
<feature type="domain" description="C2H2-type" evidence="14">
    <location>
        <begin position="317"/>
        <end position="344"/>
    </location>
</feature>
<protein>
    <recommendedName>
        <fullName evidence="18">Zinc finger protein ush</fullName>
    </recommendedName>
</protein>
<organism evidence="16 17">
    <name type="scientific">Ladona fulva</name>
    <name type="common">Scarce chaser dragonfly</name>
    <name type="synonym">Libellula fulva</name>
    <dbReference type="NCBI Taxonomy" id="123851"/>
    <lineage>
        <taxon>Eukaryota</taxon>
        <taxon>Metazoa</taxon>
        <taxon>Ecdysozoa</taxon>
        <taxon>Arthropoda</taxon>
        <taxon>Hexapoda</taxon>
        <taxon>Insecta</taxon>
        <taxon>Pterygota</taxon>
        <taxon>Palaeoptera</taxon>
        <taxon>Odonata</taxon>
        <taxon>Epiprocta</taxon>
        <taxon>Anisoptera</taxon>
        <taxon>Libelluloidea</taxon>
        <taxon>Libellulidae</taxon>
        <taxon>Ladona</taxon>
    </lineage>
</organism>
<dbReference type="Gene3D" id="3.30.160.60">
    <property type="entry name" value="Classic Zinc Finger"/>
    <property type="match status" value="2"/>
</dbReference>
<feature type="compositionally biased region" description="Low complexity" evidence="13">
    <location>
        <begin position="703"/>
        <end position="713"/>
    </location>
</feature>
<feature type="region of interest" description="Disordered" evidence="13">
    <location>
        <begin position="1"/>
        <end position="192"/>
    </location>
</feature>
<feature type="compositionally biased region" description="Polar residues" evidence="13">
    <location>
        <begin position="175"/>
        <end position="186"/>
    </location>
</feature>
<feature type="compositionally biased region" description="Pro residues" evidence="13">
    <location>
        <begin position="555"/>
        <end position="572"/>
    </location>
</feature>
<feature type="domain" description="CCHC FOG-type" evidence="15">
    <location>
        <begin position="1645"/>
        <end position="1678"/>
    </location>
</feature>
<keyword evidence="4" id="KW-0677">Repeat</keyword>
<evidence type="ECO:0000256" key="6">
    <source>
        <dbReference type="ARBA" id="ARBA00022833"/>
    </source>
</evidence>
<evidence type="ECO:0000313" key="16">
    <source>
        <dbReference type="EMBL" id="KAG8232695.1"/>
    </source>
</evidence>
<feature type="compositionally biased region" description="Low complexity" evidence="13">
    <location>
        <begin position="1479"/>
        <end position="1488"/>
    </location>
</feature>
<dbReference type="GO" id="GO:0003677">
    <property type="term" value="F:DNA binding"/>
    <property type="evidence" value="ECO:0007669"/>
    <property type="project" value="UniProtKB-KW"/>
</dbReference>
<dbReference type="Pfam" id="PF25445">
    <property type="entry name" value="CCHC_ZFPM2"/>
    <property type="match status" value="1"/>
</dbReference>
<evidence type="ECO:0000256" key="13">
    <source>
        <dbReference type="SAM" id="MobiDB-lite"/>
    </source>
</evidence>
<keyword evidence="17" id="KW-1185">Reference proteome</keyword>
<reference evidence="16" key="1">
    <citation type="submission" date="2013-04" db="EMBL/GenBank/DDBJ databases">
        <authorList>
            <person name="Qu J."/>
            <person name="Murali S.C."/>
            <person name="Bandaranaike D."/>
            <person name="Bellair M."/>
            <person name="Blankenburg K."/>
            <person name="Chao H."/>
            <person name="Dinh H."/>
            <person name="Doddapaneni H."/>
            <person name="Downs B."/>
            <person name="Dugan-Rocha S."/>
            <person name="Elkadiri S."/>
            <person name="Gnanaolivu R.D."/>
            <person name="Hernandez B."/>
            <person name="Javaid M."/>
            <person name="Jayaseelan J.C."/>
            <person name="Lee S."/>
            <person name="Li M."/>
            <person name="Ming W."/>
            <person name="Munidasa M."/>
            <person name="Muniz J."/>
            <person name="Nguyen L."/>
            <person name="Ongeri F."/>
            <person name="Osuji N."/>
            <person name="Pu L.-L."/>
            <person name="Puazo M."/>
            <person name="Qu C."/>
            <person name="Quiroz J."/>
            <person name="Raj R."/>
            <person name="Weissenberger G."/>
            <person name="Xin Y."/>
            <person name="Zou X."/>
            <person name="Han Y."/>
            <person name="Richards S."/>
            <person name="Worley K."/>
            <person name="Muzny D."/>
            <person name="Gibbs R."/>
        </authorList>
    </citation>
    <scope>NUCLEOTIDE SEQUENCE</scope>
    <source>
        <strain evidence="16">Sampled in the wild</strain>
    </source>
</reference>
<dbReference type="InterPro" id="IPR036236">
    <property type="entry name" value="Znf_C2H2_sf"/>
</dbReference>
<feature type="compositionally biased region" description="Acidic residues" evidence="13">
    <location>
        <begin position="1"/>
        <end position="14"/>
    </location>
</feature>
<dbReference type="EMBL" id="KZ308643">
    <property type="protein sequence ID" value="KAG8232695.1"/>
    <property type="molecule type" value="Genomic_DNA"/>
</dbReference>
<feature type="domain" description="CCHC FOG-type" evidence="15">
    <location>
        <begin position="1201"/>
        <end position="1234"/>
    </location>
</feature>
<name>A0A8K0KFE9_LADFU</name>
<evidence type="ECO:0000256" key="12">
    <source>
        <dbReference type="PROSITE-ProRule" id="PRU00042"/>
    </source>
</evidence>
<evidence type="ECO:0008006" key="18">
    <source>
        <dbReference type="Google" id="ProtNLM"/>
    </source>
</evidence>
<dbReference type="PANTHER" id="PTHR12958:SF3">
    <property type="entry name" value="ZINC FINGER PROTEIN USH"/>
    <property type="match status" value="1"/>
</dbReference>
<dbReference type="InterPro" id="IPR039746">
    <property type="entry name" value="FOG"/>
</dbReference>
<keyword evidence="8" id="KW-0238">DNA-binding</keyword>
<evidence type="ECO:0000313" key="17">
    <source>
        <dbReference type="Proteomes" id="UP000792457"/>
    </source>
</evidence>
<feature type="domain" description="C2H2-type" evidence="14">
    <location>
        <begin position="1421"/>
        <end position="1449"/>
    </location>
</feature>
<feature type="region of interest" description="Disordered" evidence="13">
    <location>
        <begin position="469"/>
        <end position="506"/>
    </location>
</feature>
<feature type="region of interest" description="Disordered" evidence="13">
    <location>
        <begin position="1071"/>
        <end position="1102"/>
    </location>
</feature>
<feature type="region of interest" description="Disordered" evidence="13">
    <location>
        <begin position="538"/>
        <end position="577"/>
    </location>
</feature>
<feature type="compositionally biased region" description="Low complexity" evidence="13">
    <location>
        <begin position="357"/>
        <end position="366"/>
    </location>
</feature>
<feature type="region of interest" description="Disordered" evidence="13">
    <location>
        <begin position="595"/>
        <end position="626"/>
    </location>
</feature>
<feature type="compositionally biased region" description="Basic and acidic residues" evidence="13">
    <location>
        <begin position="1511"/>
        <end position="1522"/>
    </location>
</feature>
<dbReference type="PROSITE" id="PS50157">
    <property type="entry name" value="ZINC_FINGER_C2H2_2"/>
    <property type="match status" value="4"/>
</dbReference>
<feature type="compositionally biased region" description="Basic and acidic residues" evidence="13">
    <location>
        <begin position="1616"/>
        <end position="1635"/>
    </location>
</feature>
<dbReference type="GO" id="GO:0009653">
    <property type="term" value="P:anatomical structure morphogenesis"/>
    <property type="evidence" value="ECO:0007669"/>
    <property type="project" value="UniProtKB-ARBA"/>
</dbReference>
<feature type="compositionally biased region" description="Basic and acidic residues" evidence="13">
    <location>
        <begin position="1533"/>
        <end position="1579"/>
    </location>
</feature>
<keyword evidence="11" id="KW-0539">Nucleus</keyword>
<dbReference type="OrthoDB" id="8742770at2759"/>
<feature type="region of interest" description="Disordered" evidence="13">
    <location>
        <begin position="780"/>
        <end position="982"/>
    </location>
</feature>
<dbReference type="InterPro" id="IPR013087">
    <property type="entry name" value="Znf_C2H2_type"/>
</dbReference>